<proteinExistence type="predicted"/>
<reference evidence="1" key="1">
    <citation type="submission" date="2014-09" db="EMBL/GenBank/DDBJ databases">
        <authorList>
            <person name="Magalhaes I.L.F."/>
            <person name="Oliveira U."/>
            <person name="Santos F.R."/>
            <person name="Vidigal T.H.D.A."/>
            <person name="Brescovit A.D."/>
            <person name="Santos A.J."/>
        </authorList>
    </citation>
    <scope>NUCLEOTIDE SEQUENCE</scope>
    <source>
        <tissue evidence="1">Shoot tissue taken approximately 20 cm above the soil surface</tissue>
    </source>
</reference>
<accession>A0A0A9C2J2</accession>
<protein>
    <submittedName>
        <fullName evidence="1">Uncharacterized protein</fullName>
    </submittedName>
</protein>
<dbReference type="EMBL" id="GBRH01229242">
    <property type="protein sequence ID" value="JAD68653.1"/>
    <property type="molecule type" value="Transcribed_RNA"/>
</dbReference>
<dbReference type="AlphaFoldDB" id="A0A0A9C2J2"/>
<name>A0A0A9C2J2_ARUDO</name>
<evidence type="ECO:0000313" key="1">
    <source>
        <dbReference type="EMBL" id="JAD68653.1"/>
    </source>
</evidence>
<sequence length="37" mass="4203">MVPSKLLSPKRNHAPSPVFSNFCFSQRNESIQIMTIP</sequence>
<organism evidence="1">
    <name type="scientific">Arundo donax</name>
    <name type="common">Giant reed</name>
    <name type="synonym">Donax arundinaceus</name>
    <dbReference type="NCBI Taxonomy" id="35708"/>
    <lineage>
        <taxon>Eukaryota</taxon>
        <taxon>Viridiplantae</taxon>
        <taxon>Streptophyta</taxon>
        <taxon>Embryophyta</taxon>
        <taxon>Tracheophyta</taxon>
        <taxon>Spermatophyta</taxon>
        <taxon>Magnoliopsida</taxon>
        <taxon>Liliopsida</taxon>
        <taxon>Poales</taxon>
        <taxon>Poaceae</taxon>
        <taxon>PACMAD clade</taxon>
        <taxon>Arundinoideae</taxon>
        <taxon>Arundineae</taxon>
        <taxon>Arundo</taxon>
    </lineage>
</organism>
<reference evidence="1" key="2">
    <citation type="journal article" date="2015" name="Data Brief">
        <title>Shoot transcriptome of the giant reed, Arundo donax.</title>
        <authorList>
            <person name="Barrero R.A."/>
            <person name="Guerrero F.D."/>
            <person name="Moolhuijzen P."/>
            <person name="Goolsby J.A."/>
            <person name="Tidwell J."/>
            <person name="Bellgard S.E."/>
            <person name="Bellgard M.I."/>
        </authorList>
    </citation>
    <scope>NUCLEOTIDE SEQUENCE</scope>
    <source>
        <tissue evidence="1">Shoot tissue taken approximately 20 cm above the soil surface</tissue>
    </source>
</reference>